<reference evidence="2 3" key="1">
    <citation type="submission" date="2020-04" db="EMBL/GenBank/DDBJ databases">
        <authorList>
            <person name="De Canck E."/>
        </authorList>
    </citation>
    <scope>NUCLEOTIDE SEQUENCE [LARGE SCALE GENOMIC DNA]</scope>
    <source>
        <strain evidence="2 3">LMG 26858</strain>
    </source>
</reference>
<dbReference type="Proteomes" id="UP000494117">
    <property type="component" value="Unassembled WGS sequence"/>
</dbReference>
<dbReference type="RefSeq" id="WP_175209164.1">
    <property type="nucleotide sequence ID" value="NZ_CADILG010000039.1"/>
</dbReference>
<dbReference type="EMBL" id="CADILG010000039">
    <property type="protein sequence ID" value="CAB3905845.1"/>
    <property type="molecule type" value="Genomic_DNA"/>
</dbReference>
<organism evidence="2 3">
    <name type="scientific">Achromobacter anxifer</name>
    <dbReference type="NCBI Taxonomy" id="1287737"/>
    <lineage>
        <taxon>Bacteria</taxon>
        <taxon>Pseudomonadati</taxon>
        <taxon>Pseudomonadota</taxon>
        <taxon>Betaproteobacteria</taxon>
        <taxon>Burkholderiales</taxon>
        <taxon>Alcaligenaceae</taxon>
        <taxon>Achromobacter</taxon>
    </lineage>
</organism>
<keyword evidence="1" id="KW-0732">Signal</keyword>
<feature type="signal peptide" evidence="1">
    <location>
        <begin position="1"/>
        <end position="27"/>
    </location>
</feature>
<name>A0A6S7EC71_9BURK</name>
<evidence type="ECO:0000313" key="3">
    <source>
        <dbReference type="Proteomes" id="UP000494117"/>
    </source>
</evidence>
<dbReference type="Pfam" id="PF13663">
    <property type="entry name" value="DUF4148"/>
    <property type="match status" value="1"/>
</dbReference>
<evidence type="ECO:0008006" key="4">
    <source>
        <dbReference type="Google" id="ProtNLM"/>
    </source>
</evidence>
<dbReference type="AlphaFoldDB" id="A0A6S7EC71"/>
<proteinExistence type="predicted"/>
<feature type="chain" id="PRO_5028977706" description="DUF4148 domain-containing protein" evidence="1">
    <location>
        <begin position="28"/>
        <end position="107"/>
    </location>
</feature>
<sequence>MKTALIVRAALPFCLAACALLSGPAAAQTAPAPATAAPPSDVQLTRDQVERDLAAWKQSGVERNWDSDSTPDINSPQYVADYKKYVDTVRPANAPQMQQQSQGQGKW</sequence>
<evidence type="ECO:0000313" key="2">
    <source>
        <dbReference type="EMBL" id="CAB3905845.1"/>
    </source>
</evidence>
<gene>
    <name evidence="2" type="ORF">LMG26858_04477</name>
</gene>
<evidence type="ECO:0000256" key="1">
    <source>
        <dbReference type="SAM" id="SignalP"/>
    </source>
</evidence>
<dbReference type="InterPro" id="IPR025421">
    <property type="entry name" value="DUF4148"/>
</dbReference>
<keyword evidence="3" id="KW-1185">Reference proteome</keyword>
<accession>A0A6S7EC71</accession>
<protein>
    <recommendedName>
        <fullName evidence="4">DUF4148 domain-containing protein</fullName>
    </recommendedName>
</protein>